<dbReference type="AlphaFoldDB" id="A0A0E9QHV0"/>
<protein>
    <submittedName>
        <fullName evidence="2">Uncharacterized protein</fullName>
    </submittedName>
</protein>
<dbReference type="EMBL" id="GBXM01092126">
    <property type="protein sequence ID" value="JAH16451.1"/>
    <property type="molecule type" value="Transcribed_RNA"/>
</dbReference>
<proteinExistence type="predicted"/>
<accession>A0A0E9QHV0</accession>
<name>A0A0E9QHV0_ANGAN</name>
<reference evidence="2" key="2">
    <citation type="journal article" date="2015" name="Fish Shellfish Immunol.">
        <title>Early steps in the European eel (Anguilla anguilla)-Vibrio vulnificus interaction in the gills: Role of the RtxA13 toxin.</title>
        <authorList>
            <person name="Callol A."/>
            <person name="Pajuelo D."/>
            <person name="Ebbesson L."/>
            <person name="Teles M."/>
            <person name="MacKenzie S."/>
            <person name="Amaro C."/>
        </authorList>
    </citation>
    <scope>NUCLEOTIDE SEQUENCE</scope>
</reference>
<organism evidence="2">
    <name type="scientific">Anguilla anguilla</name>
    <name type="common">European freshwater eel</name>
    <name type="synonym">Muraena anguilla</name>
    <dbReference type="NCBI Taxonomy" id="7936"/>
    <lineage>
        <taxon>Eukaryota</taxon>
        <taxon>Metazoa</taxon>
        <taxon>Chordata</taxon>
        <taxon>Craniata</taxon>
        <taxon>Vertebrata</taxon>
        <taxon>Euteleostomi</taxon>
        <taxon>Actinopterygii</taxon>
        <taxon>Neopterygii</taxon>
        <taxon>Teleostei</taxon>
        <taxon>Anguilliformes</taxon>
        <taxon>Anguillidae</taxon>
        <taxon>Anguilla</taxon>
    </lineage>
</organism>
<reference evidence="2" key="1">
    <citation type="submission" date="2014-11" db="EMBL/GenBank/DDBJ databases">
        <authorList>
            <person name="Amaro Gonzalez C."/>
        </authorList>
    </citation>
    <scope>NUCLEOTIDE SEQUENCE</scope>
</reference>
<feature type="region of interest" description="Disordered" evidence="1">
    <location>
        <begin position="1"/>
        <end position="20"/>
    </location>
</feature>
<sequence>MLIQSRPKSGMIKKDTVDTG</sequence>
<evidence type="ECO:0000313" key="2">
    <source>
        <dbReference type="EMBL" id="JAH16451.1"/>
    </source>
</evidence>
<evidence type="ECO:0000256" key="1">
    <source>
        <dbReference type="SAM" id="MobiDB-lite"/>
    </source>
</evidence>